<keyword evidence="5 17" id="KW-0812">Transmembrane</keyword>
<keyword evidence="9 17" id="KW-1133">Transmembrane helix</keyword>
<feature type="transmembrane region" description="Helical" evidence="17">
    <location>
        <begin position="36"/>
        <end position="64"/>
    </location>
</feature>
<gene>
    <name evidence="19" type="ORF">DW674_07050</name>
</gene>
<evidence type="ECO:0000313" key="19">
    <source>
        <dbReference type="EMBL" id="RHF51513.1"/>
    </source>
</evidence>
<dbReference type="SMART" id="SM00382">
    <property type="entry name" value="AAA"/>
    <property type="match status" value="1"/>
</dbReference>
<organism evidence="19 20">
    <name type="scientific">Mitsuokella multacida</name>
    <dbReference type="NCBI Taxonomy" id="52226"/>
    <lineage>
        <taxon>Bacteria</taxon>
        <taxon>Bacillati</taxon>
        <taxon>Bacillota</taxon>
        <taxon>Negativicutes</taxon>
        <taxon>Selenomonadales</taxon>
        <taxon>Selenomonadaceae</taxon>
        <taxon>Mitsuokella</taxon>
    </lineage>
</organism>
<evidence type="ECO:0000256" key="6">
    <source>
        <dbReference type="ARBA" id="ARBA00022741"/>
    </source>
</evidence>
<keyword evidence="7" id="KW-0159">Chromosome partition</keyword>
<dbReference type="Pfam" id="PF09397">
    <property type="entry name" value="FtsK_gamma"/>
    <property type="match status" value="1"/>
</dbReference>
<dbReference type="InterPro" id="IPR041027">
    <property type="entry name" value="FtsK_alpha"/>
</dbReference>
<keyword evidence="12" id="KW-0131">Cell cycle</keyword>
<comment type="subunit">
    <text evidence="14">Homohexamer. Forms a ring that surrounds DNA.</text>
</comment>
<evidence type="ECO:0000256" key="10">
    <source>
        <dbReference type="ARBA" id="ARBA00023125"/>
    </source>
</evidence>
<dbReference type="Pfam" id="PF17854">
    <property type="entry name" value="FtsK_alpha"/>
    <property type="match status" value="1"/>
</dbReference>
<keyword evidence="4" id="KW-0132">Cell division</keyword>
<dbReference type="GO" id="GO:0005524">
    <property type="term" value="F:ATP binding"/>
    <property type="evidence" value="ECO:0007669"/>
    <property type="project" value="UniProtKB-UniRule"/>
</dbReference>
<dbReference type="InterPro" id="IPR025199">
    <property type="entry name" value="FtsK_4TM"/>
</dbReference>
<dbReference type="GO" id="GO:0007059">
    <property type="term" value="P:chromosome segregation"/>
    <property type="evidence" value="ECO:0007669"/>
    <property type="project" value="UniProtKB-KW"/>
</dbReference>
<feature type="transmembrane region" description="Helical" evidence="17">
    <location>
        <begin position="70"/>
        <end position="91"/>
    </location>
</feature>
<evidence type="ECO:0000259" key="18">
    <source>
        <dbReference type="PROSITE" id="PS50901"/>
    </source>
</evidence>
<dbReference type="CDD" id="cd01127">
    <property type="entry name" value="TrwB_TraG_TraD_VirD4"/>
    <property type="match status" value="1"/>
</dbReference>
<dbReference type="Proteomes" id="UP000283442">
    <property type="component" value="Unassembled WGS sequence"/>
</dbReference>
<feature type="region of interest" description="Disordered" evidence="16">
    <location>
        <begin position="409"/>
        <end position="440"/>
    </location>
</feature>
<feature type="compositionally biased region" description="Low complexity" evidence="16">
    <location>
        <begin position="334"/>
        <end position="347"/>
    </location>
</feature>
<dbReference type="PANTHER" id="PTHR22683:SF41">
    <property type="entry name" value="DNA TRANSLOCASE FTSK"/>
    <property type="match status" value="1"/>
</dbReference>
<accession>A0A414NWJ9</accession>
<dbReference type="InterPro" id="IPR002543">
    <property type="entry name" value="FtsK_dom"/>
</dbReference>
<dbReference type="Gene3D" id="3.40.50.300">
    <property type="entry name" value="P-loop containing nucleotide triphosphate hydrolases"/>
    <property type="match status" value="1"/>
</dbReference>
<dbReference type="PANTHER" id="PTHR22683">
    <property type="entry name" value="SPORULATION PROTEIN RELATED"/>
    <property type="match status" value="1"/>
</dbReference>
<evidence type="ECO:0000313" key="20">
    <source>
        <dbReference type="Proteomes" id="UP000283442"/>
    </source>
</evidence>
<dbReference type="OrthoDB" id="9807790at2"/>
<dbReference type="GO" id="GO:0051301">
    <property type="term" value="P:cell division"/>
    <property type="evidence" value="ECO:0007669"/>
    <property type="project" value="UniProtKB-KW"/>
</dbReference>
<evidence type="ECO:0000256" key="8">
    <source>
        <dbReference type="ARBA" id="ARBA00022840"/>
    </source>
</evidence>
<evidence type="ECO:0000256" key="2">
    <source>
        <dbReference type="ARBA" id="ARBA00006474"/>
    </source>
</evidence>
<evidence type="ECO:0000256" key="15">
    <source>
        <dbReference type="PROSITE-ProRule" id="PRU00289"/>
    </source>
</evidence>
<evidence type="ECO:0000256" key="11">
    <source>
        <dbReference type="ARBA" id="ARBA00023136"/>
    </source>
</evidence>
<dbReference type="Pfam" id="PF13491">
    <property type="entry name" value="FtsK_4TM"/>
    <property type="match status" value="1"/>
</dbReference>
<dbReference type="Pfam" id="PF01580">
    <property type="entry name" value="FtsK_SpoIIIE"/>
    <property type="match status" value="1"/>
</dbReference>
<feature type="compositionally biased region" description="Low complexity" evidence="16">
    <location>
        <begin position="312"/>
        <end position="323"/>
    </location>
</feature>
<dbReference type="SUPFAM" id="SSF46785">
    <property type="entry name" value="Winged helix' DNA-binding domain"/>
    <property type="match status" value="1"/>
</dbReference>
<feature type="compositionally biased region" description="Polar residues" evidence="16">
    <location>
        <begin position="257"/>
        <end position="266"/>
    </location>
</feature>
<comment type="similarity">
    <text evidence="2">Belongs to the FtsK/SpoIIIE/SftA family.</text>
</comment>
<evidence type="ECO:0000256" key="9">
    <source>
        <dbReference type="ARBA" id="ARBA00022989"/>
    </source>
</evidence>
<evidence type="ECO:0000256" key="1">
    <source>
        <dbReference type="ARBA" id="ARBA00004651"/>
    </source>
</evidence>
<feature type="region of interest" description="Disordered" evidence="16">
    <location>
        <begin position="239"/>
        <end position="272"/>
    </location>
</feature>
<evidence type="ECO:0000256" key="3">
    <source>
        <dbReference type="ARBA" id="ARBA00022475"/>
    </source>
</evidence>
<comment type="caution">
    <text evidence="19">The sequence shown here is derived from an EMBL/GenBank/DDBJ whole genome shotgun (WGS) entry which is preliminary data.</text>
</comment>
<evidence type="ECO:0000256" key="14">
    <source>
        <dbReference type="ARBA" id="ARBA00025923"/>
    </source>
</evidence>
<comment type="function">
    <text evidence="13">Essential cell division protein that coordinates cell division and chromosome segregation. The N-terminus is involved in assembly of the cell-division machinery. The C-terminus functions as a DNA motor that moves dsDNA in an ATP-dependent manner towards the dif recombination site, which is located within the replication terminus region. Required for activation of the Xer recombinase, allowing activation of chromosome unlinking by recombination.</text>
</comment>
<dbReference type="Gene3D" id="3.30.980.40">
    <property type="match status" value="1"/>
</dbReference>
<evidence type="ECO:0000256" key="4">
    <source>
        <dbReference type="ARBA" id="ARBA00022618"/>
    </source>
</evidence>
<protein>
    <submittedName>
        <fullName evidence="19">DNA translocase FtsK</fullName>
    </submittedName>
</protein>
<keyword evidence="3" id="KW-1003">Cell membrane</keyword>
<evidence type="ECO:0000256" key="7">
    <source>
        <dbReference type="ARBA" id="ARBA00022829"/>
    </source>
</evidence>
<dbReference type="SUPFAM" id="SSF52540">
    <property type="entry name" value="P-loop containing nucleoside triphosphate hydrolases"/>
    <property type="match status" value="1"/>
</dbReference>
<dbReference type="Gene3D" id="1.10.10.10">
    <property type="entry name" value="Winged helix-like DNA-binding domain superfamily/Winged helix DNA-binding domain"/>
    <property type="match status" value="1"/>
</dbReference>
<feature type="transmembrane region" description="Helical" evidence="17">
    <location>
        <begin position="158"/>
        <end position="178"/>
    </location>
</feature>
<dbReference type="InterPro" id="IPR003593">
    <property type="entry name" value="AAA+_ATPase"/>
</dbReference>
<feature type="domain" description="FtsK" evidence="18">
    <location>
        <begin position="578"/>
        <end position="765"/>
    </location>
</feature>
<keyword evidence="6 15" id="KW-0547">Nucleotide-binding</keyword>
<dbReference type="InterPro" id="IPR018541">
    <property type="entry name" value="Ftsk_gamma"/>
</dbReference>
<dbReference type="RefSeq" id="WP_118176138.1">
    <property type="nucleotide sequence ID" value="NZ_QRHE01000006.1"/>
</dbReference>
<dbReference type="EMBL" id="QRHE01000006">
    <property type="protein sequence ID" value="RHF51513.1"/>
    <property type="molecule type" value="Genomic_DNA"/>
</dbReference>
<feature type="region of interest" description="Disordered" evidence="16">
    <location>
        <begin position="287"/>
        <end position="389"/>
    </location>
</feature>
<dbReference type="SMART" id="SM00843">
    <property type="entry name" value="Ftsk_gamma"/>
    <property type="match status" value="1"/>
</dbReference>
<name>A0A414NWJ9_9FIRM</name>
<evidence type="ECO:0000256" key="12">
    <source>
        <dbReference type="ARBA" id="ARBA00023306"/>
    </source>
</evidence>
<dbReference type="InterPro" id="IPR036388">
    <property type="entry name" value="WH-like_DNA-bd_sf"/>
</dbReference>
<dbReference type="InterPro" id="IPR036390">
    <property type="entry name" value="WH_DNA-bd_sf"/>
</dbReference>
<feature type="transmembrane region" description="Helical" evidence="17">
    <location>
        <begin position="132"/>
        <end position="151"/>
    </location>
</feature>
<feature type="compositionally biased region" description="Basic residues" evidence="16">
    <location>
        <begin position="1"/>
        <end position="16"/>
    </location>
</feature>
<comment type="subcellular location">
    <subcellularLocation>
        <location evidence="1">Cell membrane</location>
        <topology evidence="1">Multi-pass membrane protein</topology>
    </subcellularLocation>
</comment>
<evidence type="ECO:0000256" key="16">
    <source>
        <dbReference type="SAM" id="MobiDB-lite"/>
    </source>
</evidence>
<dbReference type="GO" id="GO:0003677">
    <property type="term" value="F:DNA binding"/>
    <property type="evidence" value="ECO:0007669"/>
    <property type="project" value="UniProtKB-KW"/>
</dbReference>
<feature type="binding site" evidence="15">
    <location>
        <begin position="595"/>
        <end position="602"/>
    </location>
    <ligand>
        <name>ATP</name>
        <dbReference type="ChEBI" id="CHEBI:30616"/>
    </ligand>
</feature>
<dbReference type="PROSITE" id="PS50901">
    <property type="entry name" value="FTSK"/>
    <property type="match status" value="1"/>
</dbReference>
<keyword evidence="11 17" id="KW-0472">Membrane</keyword>
<evidence type="ECO:0000256" key="17">
    <source>
        <dbReference type="SAM" id="Phobius"/>
    </source>
</evidence>
<feature type="compositionally biased region" description="Low complexity" evidence="16">
    <location>
        <begin position="424"/>
        <end position="435"/>
    </location>
</feature>
<keyword evidence="10" id="KW-0238">DNA-binding</keyword>
<feature type="region of interest" description="Disordered" evidence="16">
    <location>
        <begin position="1"/>
        <end position="28"/>
    </location>
</feature>
<evidence type="ECO:0000256" key="13">
    <source>
        <dbReference type="ARBA" id="ARBA00024986"/>
    </source>
</evidence>
<sequence>MKKTTSRTRAKRKPVRKAQNTGHRVTRAHTGRRSELFGLALLAAGLISICGICGLNVGFVGVYFAKFLRYFFGVGSILVAVLILLIAWTYMTKHHAPRYSPRFFGLLALFVSVLAIWHHFKVPVGEEILPQSLPTGGGLLGGGLLLGLRKLFGVDGSIIVLGVGTVGSVLLSTTWSLATGLLKTQEKAKQGAAAAGSAIQTTCGKVAEVGGRVEEHVVEAVREKVNRVSASKASFYNQEADQRFADAPETSEKPQETAASESVPESEQTDHAMPDFTIEYGTAHGEEAAPAAPAQEERPMGLPDSIEPLGMAAPPASLRAASPFVEGPIGRGTSPAPAEEPPASFAPMREPEPEPFPAAKHEEPAAPFTVPKTEPVVPPSPSPMKKKPTAMPSYEEIAPIMPAAALLDGSAKSMDSRQGASQGPAVASSPEAKAPAAPPRPYVLPQVTEILSKHAKKHNAALEMEIADKAHILQKTLEDFHVKAKIINACHGPAVTRYELEPAPGVKVSKITNLADDLALSLAATSVRIEPIPGKAAIGIEVPNKELEGVQLREVLENEKFLKAKSKLTVGLGMDIGGQAIFADLAKMPHLLVAGATGSGKSVCINTLITSILFKAKPEEVKFILVDPKMVELSNYNGIPHLMVPVVTEAKKAASVLNWSVQEMEKRYAKFAEHNVRNMETYNTKFPEDKMPAIVIIIDELADLMMVAPHDVEDAICRLAQKARAAGIHMVLATQRPSVDVITGIIKANIPSRISFAVSSQIDSRTILDRSGAEKLLGRGDMLFYPVGAAKPMRVQGAFISDEEVEHLLDFIRSQGQEMEANEEIITFTENAMKEDEEKEEGKGRRASKYDELLPDAVNLVMSTGQASASSIQRRFRVGYTRAARLIDEMEDLSIVGPNIGSKPREILMNSEQAAAALAACSDE</sequence>
<proteinExistence type="inferred from homology"/>
<dbReference type="AlphaFoldDB" id="A0A414NWJ9"/>
<dbReference type="GO" id="GO:0005886">
    <property type="term" value="C:plasma membrane"/>
    <property type="evidence" value="ECO:0007669"/>
    <property type="project" value="UniProtKB-SubCell"/>
</dbReference>
<reference evidence="19 20" key="1">
    <citation type="submission" date="2018-08" db="EMBL/GenBank/DDBJ databases">
        <title>A genome reference for cultivated species of the human gut microbiota.</title>
        <authorList>
            <person name="Zou Y."/>
            <person name="Xue W."/>
            <person name="Luo G."/>
        </authorList>
    </citation>
    <scope>NUCLEOTIDE SEQUENCE [LARGE SCALE GENOMIC DNA]</scope>
    <source>
        <strain evidence="19 20">AM25-21AC</strain>
    </source>
</reference>
<dbReference type="InterPro" id="IPR050206">
    <property type="entry name" value="FtsK/SpoIIIE/SftA"/>
</dbReference>
<evidence type="ECO:0000256" key="5">
    <source>
        <dbReference type="ARBA" id="ARBA00022692"/>
    </source>
</evidence>
<feature type="transmembrane region" description="Helical" evidence="17">
    <location>
        <begin position="103"/>
        <end position="120"/>
    </location>
</feature>
<keyword evidence="8 15" id="KW-0067">ATP-binding</keyword>
<feature type="compositionally biased region" description="Basic and acidic residues" evidence="16">
    <location>
        <begin position="240"/>
        <end position="255"/>
    </location>
</feature>
<dbReference type="InterPro" id="IPR027417">
    <property type="entry name" value="P-loop_NTPase"/>
</dbReference>